<dbReference type="PANTHER" id="PTHR43731:SF14">
    <property type="entry name" value="PRESENILIN-ASSOCIATED RHOMBOID-LIKE PROTEIN, MITOCHONDRIAL"/>
    <property type="match status" value="1"/>
</dbReference>
<reference evidence="9 10" key="1">
    <citation type="submission" date="2020-01" db="EMBL/GenBank/DDBJ databases">
        <title>Genome analysis.</title>
        <authorList>
            <person name="Wu S."/>
            <person name="Wang G."/>
        </authorList>
    </citation>
    <scope>NUCLEOTIDE SEQUENCE [LARGE SCALE GENOMIC DNA]</scope>
    <source>
        <strain evidence="9 10">SYL130</strain>
    </source>
</reference>
<feature type="transmembrane region" description="Helical" evidence="7">
    <location>
        <begin position="77"/>
        <end position="97"/>
    </location>
</feature>
<dbReference type="PANTHER" id="PTHR43731">
    <property type="entry name" value="RHOMBOID PROTEASE"/>
    <property type="match status" value="1"/>
</dbReference>
<keyword evidence="4" id="KW-0378">Hydrolase</keyword>
<proteinExistence type="inferred from homology"/>
<dbReference type="EMBL" id="JAACJS010000015">
    <property type="protein sequence ID" value="NCI51917.1"/>
    <property type="molecule type" value="Genomic_DNA"/>
</dbReference>
<dbReference type="SUPFAM" id="SSF144091">
    <property type="entry name" value="Rhomboid-like"/>
    <property type="match status" value="1"/>
</dbReference>
<evidence type="ECO:0000259" key="8">
    <source>
        <dbReference type="Pfam" id="PF01694"/>
    </source>
</evidence>
<feature type="transmembrane region" description="Helical" evidence="7">
    <location>
        <begin position="221"/>
        <end position="241"/>
    </location>
</feature>
<sequence>MTEFRPSRFQILPPVIKNLLIINGLVFLAQSTFPEATNGFSIDDTFALHAWQSELFKPWQVLTHLFMHGGNLFKLEIGHIFFNMLALWMFGSVLENLWGSRRFLTFYLASGLGAALIHLLFLSWELAPVISDYQRIAQLHMSGRIEEEAQLMVRFLEKYNLRPSFSFYQQQHPNSVTMDTVFEDFTRAYQDVKLNTPTVGASGAVFGILAAFGYLFPNTYLYVYALIPIKAKWFVLIYGAIELWQGIQNSAGDNVAHWAHIGGAVVGLLIVITWNKTNKKTFY</sequence>
<comment type="similarity">
    <text evidence="2">Belongs to the peptidase S54 family.</text>
</comment>
<evidence type="ECO:0000256" key="2">
    <source>
        <dbReference type="ARBA" id="ARBA00009045"/>
    </source>
</evidence>
<evidence type="ECO:0000256" key="1">
    <source>
        <dbReference type="ARBA" id="ARBA00004141"/>
    </source>
</evidence>
<evidence type="ECO:0000256" key="7">
    <source>
        <dbReference type="SAM" id="Phobius"/>
    </source>
</evidence>
<dbReference type="InterPro" id="IPR035952">
    <property type="entry name" value="Rhomboid-like_sf"/>
</dbReference>
<comment type="caution">
    <text evidence="9">The sequence shown here is derived from an EMBL/GenBank/DDBJ whole genome shotgun (WGS) entry which is preliminary data.</text>
</comment>
<accession>A0ABW9ZXL7</accession>
<feature type="transmembrane region" description="Helical" evidence="7">
    <location>
        <begin position="256"/>
        <end position="274"/>
    </location>
</feature>
<evidence type="ECO:0000256" key="5">
    <source>
        <dbReference type="ARBA" id="ARBA00022989"/>
    </source>
</evidence>
<name>A0ABW9ZXL7_9BACT</name>
<organism evidence="9 10">
    <name type="scientific">Sediminibacterium roseum</name>
    <dbReference type="NCBI Taxonomy" id="1978412"/>
    <lineage>
        <taxon>Bacteria</taxon>
        <taxon>Pseudomonadati</taxon>
        <taxon>Bacteroidota</taxon>
        <taxon>Chitinophagia</taxon>
        <taxon>Chitinophagales</taxon>
        <taxon>Chitinophagaceae</taxon>
        <taxon>Sediminibacterium</taxon>
    </lineage>
</organism>
<feature type="transmembrane region" description="Helical" evidence="7">
    <location>
        <begin position="199"/>
        <end position="216"/>
    </location>
</feature>
<dbReference type="Pfam" id="PF01694">
    <property type="entry name" value="Rhomboid"/>
    <property type="match status" value="2"/>
</dbReference>
<dbReference type="Proteomes" id="UP000753802">
    <property type="component" value="Unassembled WGS sequence"/>
</dbReference>
<gene>
    <name evidence="9" type="ORF">GWC95_18480</name>
</gene>
<dbReference type="Gene3D" id="1.20.1540.10">
    <property type="entry name" value="Rhomboid-like"/>
    <property type="match status" value="1"/>
</dbReference>
<comment type="subcellular location">
    <subcellularLocation>
        <location evidence="1">Membrane</location>
        <topology evidence="1">Multi-pass membrane protein</topology>
    </subcellularLocation>
</comment>
<protein>
    <submittedName>
        <fullName evidence="9">Rhomboid family intramembrane serine protease</fullName>
    </submittedName>
</protein>
<evidence type="ECO:0000313" key="9">
    <source>
        <dbReference type="EMBL" id="NCI51917.1"/>
    </source>
</evidence>
<keyword evidence="3 7" id="KW-0812">Transmembrane</keyword>
<dbReference type="GO" id="GO:0006508">
    <property type="term" value="P:proteolysis"/>
    <property type="evidence" value="ECO:0007669"/>
    <property type="project" value="UniProtKB-KW"/>
</dbReference>
<evidence type="ECO:0000313" key="10">
    <source>
        <dbReference type="Proteomes" id="UP000753802"/>
    </source>
</evidence>
<dbReference type="RefSeq" id="WP_161820181.1">
    <property type="nucleotide sequence ID" value="NZ_JAACJS010000015.1"/>
</dbReference>
<dbReference type="InterPro" id="IPR022764">
    <property type="entry name" value="Peptidase_S54_rhomboid_dom"/>
</dbReference>
<keyword evidence="5 7" id="KW-1133">Transmembrane helix</keyword>
<dbReference type="InterPro" id="IPR050925">
    <property type="entry name" value="Rhomboid_protease_S54"/>
</dbReference>
<feature type="domain" description="Peptidase S54 rhomboid" evidence="8">
    <location>
        <begin position="57"/>
        <end position="122"/>
    </location>
</feature>
<keyword evidence="10" id="KW-1185">Reference proteome</keyword>
<keyword evidence="6 7" id="KW-0472">Membrane</keyword>
<evidence type="ECO:0000256" key="6">
    <source>
        <dbReference type="ARBA" id="ARBA00023136"/>
    </source>
</evidence>
<feature type="domain" description="Peptidase S54 rhomboid" evidence="8">
    <location>
        <begin position="193"/>
        <end position="273"/>
    </location>
</feature>
<feature type="transmembrane region" description="Helical" evidence="7">
    <location>
        <begin position="104"/>
        <end position="124"/>
    </location>
</feature>
<keyword evidence="9" id="KW-0645">Protease</keyword>
<evidence type="ECO:0000256" key="4">
    <source>
        <dbReference type="ARBA" id="ARBA00022801"/>
    </source>
</evidence>
<evidence type="ECO:0000256" key="3">
    <source>
        <dbReference type="ARBA" id="ARBA00022692"/>
    </source>
</evidence>
<dbReference type="GO" id="GO:0008233">
    <property type="term" value="F:peptidase activity"/>
    <property type="evidence" value="ECO:0007669"/>
    <property type="project" value="UniProtKB-KW"/>
</dbReference>